<evidence type="ECO:0000256" key="5">
    <source>
        <dbReference type="ARBA" id="ARBA00022692"/>
    </source>
</evidence>
<dbReference type="InterPro" id="IPR017938">
    <property type="entry name" value="Riboflavin_synthase-like_b-brl"/>
</dbReference>
<dbReference type="GO" id="GO:0015677">
    <property type="term" value="P:copper ion import"/>
    <property type="evidence" value="ECO:0007669"/>
    <property type="project" value="TreeGrafter"/>
</dbReference>
<protein>
    <recommendedName>
        <fullName evidence="2">ferric-chelate reductase (NADPH)</fullName>
        <ecNumber evidence="2">1.16.1.9</ecNumber>
    </recommendedName>
</protein>
<dbReference type="InterPro" id="IPR051410">
    <property type="entry name" value="Ferric/Cupric_Reductase"/>
</dbReference>
<dbReference type="EMBL" id="RIBY02000879">
    <property type="protein sequence ID" value="KAH9836411.1"/>
    <property type="molecule type" value="Genomic_DNA"/>
</dbReference>
<dbReference type="CDD" id="cd06186">
    <property type="entry name" value="NOX_Duox_like_FAD_NADP"/>
    <property type="match status" value="1"/>
</dbReference>
<accession>A0A9W7W4L2</accession>
<comment type="subcellular location">
    <subcellularLocation>
        <location evidence="1">Cell membrane</location>
        <topology evidence="1">Multi-pass membrane protein</topology>
    </subcellularLocation>
</comment>
<dbReference type="GO" id="GO:0006879">
    <property type="term" value="P:intracellular iron ion homeostasis"/>
    <property type="evidence" value="ECO:0007669"/>
    <property type="project" value="TreeGrafter"/>
</dbReference>
<dbReference type="AlphaFoldDB" id="A0A9W7W4L2"/>
<dbReference type="SUPFAM" id="SSF52343">
    <property type="entry name" value="Ferredoxin reductase-like, C-terminal NADP-linked domain"/>
    <property type="match status" value="1"/>
</dbReference>
<evidence type="ECO:0000259" key="13">
    <source>
        <dbReference type="PROSITE" id="PS51384"/>
    </source>
</evidence>
<keyword evidence="15" id="KW-1185">Reference proteome</keyword>
<dbReference type="PROSITE" id="PS51384">
    <property type="entry name" value="FAD_FR"/>
    <property type="match status" value="1"/>
</dbReference>
<comment type="catalytic activity">
    <reaction evidence="10">
        <text>2 a Fe(II)-siderophore + NADP(+) + H(+) = 2 a Fe(III)-siderophore + NADPH</text>
        <dbReference type="Rhea" id="RHEA:28795"/>
        <dbReference type="Rhea" id="RHEA-COMP:11342"/>
        <dbReference type="Rhea" id="RHEA-COMP:11344"/>
        <dbReference type="ChEBI" id="CHEBI:15378"/>
        <dbReference type="ChEBI" id="CHEBI:29033"/>
        <dbReference type="ChEBI" id="CHEBI:29034"/>
        <dbReference type="ChEBI" id="CHEBI:57783"/>
        <dbReference type="ChEBI" id="CHEBI:58349"/>
        <dbReference type="EC" id="1.16.1.9"/>
    </reaction>
</comment>
<keyword evidence="3" id="KW-0813">Transport</keyword>
<feature type="domain" description="FAD-binding FR-type" evidence="13">
    <location>
        <begin position="348"/>
        <end position="473"/>
    </location>
</feature>
<dbReference type="Proteomes" id="UP001138500">
    <property type="component" value="Unassembled WGS sequence"/>
</dbReference>
<organism evidence="14 15">
    <name type="scientific">Teratosphaeria destructans</name>
    <dbReference type="NCBI Taxonomy" id="418781"/>
    <lineage>
        <taxon>Eukaryota</taxon>
        <taxon>Fungi</taxon>
        <taxon>Dikarya</taxon>
        <taxon>Ascomycota</taxon>
        <taxon>Pezizomycotina</taxon>
        <taxon>Dothideomycetes</taxon>
        <taxon>Dothideomycetidae</taxon>
        <taxon>Mycosphaerellales</taxon>
        <taxon>Teratosphaeriaceae</taxon>
        <taxon>Teratosphaeria</taxon>
    </lineage>
</organism>
<feature type="compositionally biased region" description="Low complexity" evidence="11">
    <location>
        <begin position="104"/>
        <end position="115"/>
    </location>
</feature>
<sequence length="607" mass="67628">MDNPLDTIWPALLSPLQVTTTPSTTTPPPRQTCRPWSSDPTDPVEHRNRLINGRAFTQSFLVTYQAAACGILLIFTIWHWCDHYNDRRRWRSKQRQCHQDGDAGSSSSSSSGTTSLREDGKPMTDEETPLLTITTSERPNWRRTTWLRARALLLYQPPPIPLVNKTLPQNSTTLLILLLLTLNIFYATHNLTRTLLDVTVLFPDRAGLLFASNLPWLYLLAAKNQPLPRLTGYSYENLNILHRRLGEILCLLALVHAAGMFGIWYCYLLPLGLSLGSFLTHPVVYLGLLAFACYETLYCTSLASFRARWYEVFLATHVLLQTGALAALFLHYHTARPYVAAALLIFLLDRLLFRLLLNPKTLRADLTITPDTHTVLLTAHWPLTRTPGSPLNAGWHPTQHIFLTIPSLSRQHPLQAHPFTIASAAPSPHHTHAHLTLLIRAHHGFTRDLLTHAPHHPTTPIRLDGPYGSLHALHTLHTSDTAIVIAAGSGIAVAYPLLCSLLPPEPDAPPQRRTVALIWVIQHASHLSWIGRERLAALEDRGLRLHIPAPTTEAGRPDVGTWVRGLVGRGERVGVVVSGPEGLNRGVRETCAGMAWEGLDVRVVVEK</sequence>
<evidence type="ECO:0000256" key="2">
    <source>
        <dbReference type="ARBA" id="ARBA00012668"/>
    </source>
</evidence>
<dbReference type="InterPro" id="IPR039261">
    <property type="entry name" value="FNR_nucleotide-bd"/>
</dbReference>
<dbReference type="GO" id="GO:0005886">
    <property type="term" value="C:plasma membrane"/>
    <property type="evidence" value="ECO:0007669"/>
    <property type="project" value="UniProtKB-SubCell"/>
</dbReference>
<dbReference type="InterPro" id="IPR013130">
    <property type="entry name" value="Fe3_Rdtase_TM_dom"/>
</dbReference>
<evidence type="ECO:0000256" key="4">
    <source>
        <dbReference type="ARBA" id="ARBA00022475"/>
    </source>
</evidence>
<dbReference type="Pfam" id="PF08022">
    <property type="entry name" value="FAD_binding_8"/>
    <property type="match status" value="1"/>
</dbReference>
<keyword evidence="5 12" id="KW-0812">Transmembrane</keyword>
<reference evidence="14 15" key="2">
    <citation type="journal article" date="2021" name="Curr. Genet.">
        <title>Genetic response to nitrogen starvation in the aggressive Eucalyptus foliar pathogen Teratosphaeria destructans.</title>
        <authorList>
            <person name="Havenga M."/>
            <person name="Wingfield B.D."/>
            <person name="Wingfield M.J."/>
            <person name="Dreyer L.L."/>
            <person name="Roets F."/>
            <person name="Aylward J."/>
        </authorList>
    </citation>
    <scope>NUCLEOTIDE SEQUENCE [LARGE SCALE GENOMIC DNA]</scope>
    <source>
        <strain evidence="14">CMW44962</strain>
    </source>
</reference>
<evidence type="ECO:0000313" key="14">
    <source>
        <dbReference type="EMBL" id="KAH9836411.1"/>
    </source>
</evidence>
<evidence type="ECO:0000256" key="9">
    <source>
        <dbReference type="ARBA" id="ARBA00023180"/>
    </source>
</evidence>
<dbReference type="SUPFAM" id="SSF63380">
    <property type="entry name" value="Riboflavin synthase domain-like"/>
    <property type="match status" value="1"/>
</dbReference>
<evidence type="ECO:0000256" key="1">
    <source>
        <dbReference type="ARBA" id="ARBA00004651"/>
    </source>
</evidence>
<feature type="region of interest" description="Disordered" evidence="11">
    <location>
        <begin position="95"/>
        <end position="134"/>
    </location>
</feature>
<keyword evidence="4" id="KW-1003">Cell membrane</keyword>
<feature type="transmembrane region" description="Helical" evidence="12">
    <location>
        <begin position="283"/>
        <end position="305"/>
    </location>
</feature>
<keyword evidence="9" id="KW-0325">Glycoprotein</keyword>
<proteinExistence type="predicted"/>
<keyword evidence="8 12" id="KW-0472">Membrane</keyword>
<dbReference type="SFLD" id="SFLDG01168">
    <property type="entry name" value="Ferric_reductase_subgroup_(FRE"/>
    <property type="match status" value="1"/>
</dbReference>
<evidence type="ECO:0000256" key="7">
    <source>
        <dbReference type="ARBA" id="ARBA00023065"/>
    </source>
</evidence>
<comment type="caution">
    <text evidence="14">The sequence shown here is derived from an EMBL/GenBank/DDBJ whole genome shotgun (WGS) entry which is preliminary data.</text>
</comment>
<dbReference type="InterPro" id="IPR013112">
    <property type="entry name" value="FAD-bd_8"/>
</dbReference>
<feature type="transmembrane region" description="Helical" evidence="12">
    <location>
        <begin position="248"/>
        <end position="271"/>
    </location>
</feature>
<evidence type="ECO:0000256" key="6">
    <source>
        <dbReference type="ARBA" id="ARBA00022989"/>
    </source>
</evidence>
<dbReference type="GO" id="GO:0006826">
    <property type="term" value="P:iron ion transport"/>
    <property type="evidence" value="ECO:0007669"/>
    <property type="project" value="TreeGrafter"/>
</dbReference>
<dbReference type="Pfam" id="PF01794">
    <property type="entry name" value="Ferric_reduct"/>
    <property type="match status" value="1"/>
</dbReference>
<evidence type="ECO:0000313" key="15">
    <source>
        <dbReference type="Proteomes" id="UP001138500"/>
    </source>
</evidence>
<evidence type="ECO:0000256" key="12">
    <source>
        <dbReference type="SAM" id="Phobius"/>
    </source>
</evidence>
<evidence type="ECO:0000256" key="8">
    <source>
        <dbReference type="ARBA" id="ARBA00023136"/>
    </source>
</evidence>
<dbReference type="InterPro" id="IPR017927">
    <property type="entry name" value="FAD-bd_FR_type"/>
</dbReference>
<dbReference type="Gene3D" id="3.40.50.80">
    <property type="entry name" value="Nucleotide-binding domain of ferredoxin-NADP reductase (FNR) module"/>
    <property type="match status" value="1"/>
</dbReference>
<keyword evidence="6 12" id="KW-1133">Transmembrane helix</keyword>
<dbReference type="SFLD" id="SFLDS00052">
    <property type="entry name" value="Ferric_Reductase_Domain"/>
    <property type="match status" value="1"/>
</dbReference>
<dbReference type="GO" id="GO:0052851">
    <property type="term" value="F:ferric-chelate reductase (NADPH) activity"/>
    <property type="evidence" value="ECO:0007669"/>
    <property type="project" value="UniProtKB-EC"/>
</dbReference>
<reference evidence="14 15" key="1">
    <citation type="journal article" date="2018" name="IMA Fungus">
        <title>IMA Genome-F 10: Nine draft genome sequences of Claviceps purpurea s.lat., including C. arundinis, C. humidiphila, and C. cf. spartinae, pseudomolecules for the pitch canker pathogen Fusarium circinatum, draft genome of Davidsoniella eucalypti, Grosmannia galeiformis, Quambalaria eucalypti, and Teratosphaeria destructans.</title>
        <authorList>
            <person name="Wingfield B.D."/>
            <person name="Liu M."/>
            <person name="Nguyen H.D."/>
            <person name="Lane F.A."/>
            <person name="Morgan S.W."/>
            <person name="De Vos L."/>
            <person name="Wilken P.M."/>
            <person name="Duong T.A."/>
            <person name="Aylward J."/>
            <person name="Coetzee M.P."/>
            <person name="Dadej K."/>
            <person name="De Beer Z.W."/>
            <person name="Findlay W."/>
            <person name="Havenga M."/>
            <person name="Kolarik M."/>
            <person name="Menzies J.G."/>
            <person name="Naidoo K."/>
            <person name="Pochopski O."/>
            <person name="Shoukouhi P."/>
            <person name="Santana Q.C."/>
            <person name="Seifert K.A."/>
            <person name="Soal N."/>
            <person name="Steenkamp E.T."/>
            <person name="Tatham C.T."/>
            <person name="van der Nest M.A."/>
            <person name="Wingfield M.J."/>
        </authorList>
    </citation>
    <scope>NUCLEOTIDE SEQUENCE [LARGE SCALE GENOMIC DNA]</scope>
    <source>
        <strain evidence="14">CMW44962</strain>
    </source>
</reference>
<feature type="transmembrane region" description="Helical" evidence="12">
    <location>
        <begin position="62"/>
        <end position="81"/>
    </location>
</feature>
<feature type="transmembrane region" description="Helical" evidence="12">
    <location>
        <begin position="312"/>
        <end position="332"/>
    </location>
</feature>
<keyword evidence="7" id="KW-0406">Ion transport</keyword>
<dbReference type="PANTHER" id="PTHR32361:SF9">
    <property type="entry name" value="FERRIC REDUCTASE TRANSMEMBRANE COMPONENT 3-RELATED"/>
    <property type="match status" value="1"/>
</dbReference>
<evidence type="ECO:0000256" key="3">
    <source>
        <dbReference type="ARBA" id="ARBA00022448"/>
    </source>
</evidence>
<evidence type="ECO:0000256" key="11">
    <source>
        <dbReference type="SAM" id="MobiDB-lite"/>
    </source>
</evidence>
<dbReference type="EC" id="1.16.1.9" evidence="2"/>
<feature type="region of interest" description="Disordered" evidence="11">
    <location>
        <begin position="18"/>
        <end position="44"/>
    </location>
</feature>
<name>A0A9W7W4L2_9PEZI</name>
<evidence type="ECO:0000256" key="10">
    <source>
        <dbReference type="ARBA" id="ARBA00048483"/>
    </source>
</evidence>
<dbReference type="OrthoDB" id="17725at2759"/>
<dbReference type="PANTHER" id="PTHR32361">
    <property type="entry name" value="FERRIC/CUPRIC REDUCTASE TRANSMEMBRANE COMPONENT"/>
    <property type="match status" value="1"/>
</dbReference>
<gene>
    <name evidence="14" type="ORF">Tdes44962_MAKER08481</name>
</gene>